<evidence type="ECO:0000313" key="3">
    <source>
        <dbReference type="Proteomes" id="UP000426328"/>
    </source>
</evidence>
<accession>A0A650CTT5</accession>
<proteinExistence type="predicted"/>
<dbReference type="AlphaFoldDB" id="A0A650CTT5"/>
<dbReference type="GeneID" id="42778880"/>
<sequence length="226" mass="26454">MDPSLIKLLSKESKMKQEKIEEKLSSALKVIQYVISFNYEEKYTESVTLSGNYKFVRLNPFSKLSFKKVFLSTSSRVLESQVRMNAEGKGEVKIKDLGNFQNEIEITFNGKGKEMEVYELEFKVVFTNELLKDIKKYLEIQEKVYGTRRLFSINFNAIQSPILRYRQSLFFPRLKEATAIEAKYLNKKGFPEKFKVLDFLKVNKGLTEFSIDFPDFGYIGIIYEIE</sequence>
<protein>
    <submittedName>
        <fullName evidence="2">Uncharacterized protein</fullName>
    </submittedName>
</protein>
<gene>
    <name evidence="2" type="ORF">D1866_04050</name>
    <name evidence="1" type="ORF">GFB69_10780</name>
</gene>
<reference evidence="2 3" key="2">
    <citation type="submission" date="2019-10" db="EMBL/GenBank/DDBJ databases">
        <title>Genome Sequences from Six Type Strain Members of the Archaeal Family Sulfolobaceae: Acidianus ambivalens, Acidianus infernus, Metallosphaera prunae, Stygiolobus azoricus, Sulfolobus metallicus, and Sulfurisphaera ohwakuensis.</title>
        <authorList>
            <person name="Counts J.A."/>
            <person name="Kelly R.M."/>
        </authorList>
    </citation>
    <scope>NUCLEOTIDE SEQUENCE [LARGE SCALE GENOMIC DNA]</scope>
    <source>
        <strain evidence="2 3">LEI 10</strain>
    </source>
</reference>
<evidence type="ECO:0000313" key="4">
    <source>
        <dbReference type="Proteomes" id="UP000474054"/>
    </source>
</evidence>
<evidence type="ECO:0000313" key="1">
    <source>
        <dbReference type="EMBL" id="MQL56198.1"/>
    </source>
</evidence>
<organism evidence="2 3">
    <name type="scientific">Acidianus ambivalens</name>
    <name type="common">Desulfurolobus ambivalens</name>
    <dbReference type="NCBI Taxonomy" id="2283"/>
    <lineage>
        <taxon>Archaea</taxon>
        <taxon>Thermoproteota</taxon>
        <taxon>Thermoprotei</taxon>
        <taxon>Sulfolobales</taxon>
        <taxon>Sulfolobaceae</taxon>
        <taxon>Acidianus</taxon>
    </lineage>
</organism>
<dbReference type="RefSeq" id="WP_152942672.1">
    <property type="nucleotide sequence ID" value="NZ_CP045482.1"/>
</dbReference>
<reference evidence="1 4" key="1">
    <citation type="submission" date="2019-10" db="EMBL/GenBank/DDBJ databases">
        <title>Comparative genomics of sulfur disproportionating microorganisms.</title>
        <authorList>
            <person name="Ward L.M."/>
            <person name="Bertran E."/>
            <person name="Johnston D."/>
        </authorList>
    </citation>
    <scope>NUCLEOTIDE SEQUENCE [LARGE SCALE GENOMIC DNA]</scope>
    <source>
        <strain evidence="1 4">DSM 3772</strain>
    </source>
</reference>
<dbReference type="EMBL" id="CP045482">
    <property type="protein sequence ID" value="QGR21264.1"/>
    <property type="molecule type" value="Genomic_DNA"/>
</dbReference>
<keyword evidence="3" id="KW-1185">Reference proteome</keyword>
<dbReference type="Proteomes" id="UP000426328">
    <property type="component" value="Chromosome"/>
</dbReference>
<evidence type="ECO:0000313" key="2">
    <source>
        <dbReference type="EMBL" id="QGR21264.1"/>
    </source>
</evidence>
<name>A0A650CTT5_ACIAM</name>
<dbReference type="KEGG" id="aamb:D1866_04050"/>
<dbReference type="Proteomes" id="UP000474054">
    <property type="component" value="Unassembled WGS sequence"/>
</dbReference>
<dbReference type="EMBL" id="WHYS01000002">
    <property type="protein sequence ID" value="MQL56198.1"/>
    <property type="molecule type" value="Genomic_DNA"/>
</dbReference>